<dbReference type="RefSeq" id="WP_133553456.1">
    <property type="nucleotide sequence ID" value="NZ_SNYF01000005.1"/>
</dbReference>
<reference evidence="2 3" key="1">
    <citation type="submission" date="2019-03" db="EMBL/GenBank/DDBJ databases">
        <title>Genomic Encyclopedia of Type Strains, Phase III (KMG-III): the genomes of soil and plant-associated and newly described type strains.</title>
        <authorList>
            <person name="Whitman W."/>
        </authorList>
    </citation>
    <scope>NUCLEOTIDE SEQUENCE [LARGE SCALE GENOMIC DNA]</scope>
    <source>
        <strain evidence="2 3">CECT 8446</strain>
    </source>
</reference>
<keyword evidence="3" id="KW-1185">Reference proteome</keyword>
<dbReference type="PANTHER" id="PTHR11647:SF1">
    <property type="entry name" value="COLLAPSIN RESPONSE MEDIATOR PROTEIN"/>
    <property type="match status" value="1"/>
</dbReference>
<dbReference type="EMBL" id="SNYF01000005">
    <property type="protein sequence ID" value="TDQ19288.1"/>
    <property type="molecule type" value="Genomic_DNA"/>
</dbReference>
<dbReference type="InterPro" id="IPR023100">
    <property type="entry name" value="D-aminoacylase_insert_dom_sf"/>
</dbReference>
<organism evidence="2 3">
    <name type="scientific">Algoriphagus boseongensis</name>
    <dbReference type="NCBI Taxonomy" id="1442587"/>
    <lineage>
        <taxon>Bacteria</taxon>
        <taxon>Pseudomonadati</taxon>
        <taxon>Bacteroidota</taxon>
        <taxon>Cytophagia</taxon>
        <taxon>Cytophagales</taxon>
        <taxon>Cyclobacteriaceae</taxon>
        <taxon>Algoriphagus</taxon>
    </lineage>
</organism>
<dbReference type="SUPFAM" id="SSF51338">
    <property type="entry name" value="Composite domain of metallo-dependent hydrolases"/>
    <property type="match status" value="1"/>
</dbReference>
<dbReference type="SUPFAM" id="SSF51556">
    <property type="entry name" value="Metallo-dependent hydrolases"/>
    <property type="match status" value="1"/>
</dbReference>
<sequence>MKNLIKIRLALFFSLTLLNVPGIAQNKKVAEPQYDLVILNGRVIDPETKLDAIRNIGISGGIIQEISENKITGKETIEAKGLVVSPGFIDTHWHGVDEYGVKIGLRDGVTSPLELEMGVYPVDGFYKEREGKSQANYGASVSHMAARIAILDKIDPKGSPLYGSSINESFNDGAKWNTNPYSPEETNLVVKGMEKELRQGGLGIGFAIGYFVKVGSPEVMAIANLANRYKSYITTHVRYLSQIPPSGYLGLEEMVAVAKLNNVPLLVHHVPSNCLGLTENCLDLIDEARSQGYKIAGEFYPYNFASSGFAADYLKPGFQERIGMEYSDIVYVKTGEKMTEELFNKYLKEDPSGTVIFYSMKEKDMMAALKRPGVFVGSDAMPLVASDGKPLTWDSPYGDGKGHPRAAGTHARLLKMVREQNAIPLMEAIAKLSFYQAQFLEDVVPDMKKRGRLQPGAIADITIFDFNTVQDNADWKEGMNSLPSTGIPYVVVNGTIVVKDSEVLKGVYPGQPIRNKILD</sequence>
<comment type="caution">
    <text evidence="2">The sequence shown here is derived from an EMBL/GenBank/DDBJ whole genome shotgun (WGS) entry which is preliminary data.</text>
</comment>
<dbReference type="InterPro" id="IPR050378">
    <property type="entry name" value="Metallo-dep_Hydrolases_sf"/>
</dbReference>
<dbReference type="AlphaFoldDB" id="A0A4R6T7V8"/>
<dbReference type="Gene3D" id="3.30.1490.130">
    <property type="entry name" value="D-aminoacylase. Domain 3"/>
    <property type="match status" value="1"/>
</dbReference>
<accession>A0A4R6T7V8</accession>
<gene>
    <name evidence="2" type="ORF">DFQ04_1109</name>
</gene>
<protein>
    <submittedName>
        <fullName evidence="2">N-acyl-D-glutamate deacylase</fullName>
    </submittedName>
</protein>
<evidence type="ECO:0000313" key="3">
    <source>
        <dbReference type="Proteomes" id="UP000294535"/>
    </source>
</evidence>
<dbReference type="GO" id="GO:0016811">
    <property type="term" value="F:hydrolase activity, acting on carbon-nitrogen (but not peptide) bonds, in linear amides"/>
    <property type="evidence" value="ECO:0007669"/>
    <property type="project" value="InterPro"/>
</dbReference>
<evidence type="ECO:0000313" key="2">
    <source>
        <dbReference type="EMBL" id="TDQ19288.1"/>
    </source>
</evidence>
<name>A0A4R6T7V8_9BACT</name>
<evidence type="ECO:0000256" key="1">
    <source>
        <dbReference type="SAM" id="SignalP"/>
    </source>
</evidence>
<dbReference type="Gene3D" id="3.20.20.140">
    <property type="entry name" value="Metal-dependent hydrolases"/>
    <property type="match status" value="1"/>
</dbReference>
<dbReference type="NCBIfam" id="NF006560">
    <property type="entry name" value="PRK09061.1"/>
    <property type="match status" value="1"/>
</dbReference>
<feature type="signal peptide" evidence="1">
    <location>
        <begin position="1"/>
        <end position="24"/>
    </location>
</feature>
<dbReference type="InterPro" id="IPR032466">
    <property type="entry name" value="Metal_Hydrolase"/>
</dbReference>
<dbReference type="OrthoDB" id="9775607at2"/>
<feature type="chain" id="PRO_5020855485" evidence="1">
    <location>
        <begin position="25"/>
        <end position="519"/>
    </location>
</feature>
<dbReference type="InterPro" id="IPR011059">
    <property type="entry name" value="Metal-dep_hydrolase_composite"/>
</dbReference>
<dbReference type="Proteomes" id="UP000294535">
    <property type="component" value="Unassembled WGS sequence"/>
</dbReference>
<dbReference type="PANTHER" id="PTHR11647">
    <property type="entry name" value="HYDRANTOINASE/DIHYDROPYRIMIDINASE FAMILY MEMBER"/>
    <property type="match status" value="1"/>
</dbReference>
<keyword evidence="1" id="KW-0732">Signal</keyword>
<proteinExistence type="predicted"/>
<dbReference type="Gene3D" id="2.30.40.10">
    <property type="entry name" value="Urease, subunit C, domain 1"/>
    <property type="match status" value="1"/>
</dbReference>